<dbReference type="HOGENOM" id="CLU_2739750_0_0_1"/>
<evidence type="ECO:0000313" key="2">
    <source>
        <dbReference type="Proteomes" id="UP000008177"/>
    </source>
</evidence>
<evidence type="ECO:0000313" key="1">
    <source>
        <dbReference type="EMBL" id="CCD56286.1"/>
    </source>
</evidence>
<dbReference type="Proteomes" id="UP000008177">
    <property type="component" value="Unplaced contigs"/>
</dbReference>
<name>G2YX48_BOTF4</name>
<gene>
    <name evidence="1" type="ORF">BofuT4_P148960.1</name>
</gene>
<reference evidence="2" key="1">
    <citation type="journal article" date="2011" name="PLoS Genet.">
        <title>Genomic analysis of the necrotrophic fungal pathogens Sclerotinia sclerotiorum and Botrytis cinerea.</title>
        <authorList>
            <person name="Amselem J."/>
            <person name="Cuomo C.A."/>
            <person name="van Kan J.A."/>
            <person name="Viaud M."/>
            <person name="Benito E.P."/>
            <person name="Couloux A."/>
            <person name="Coutinho P.M."/>
            <person name="de Vries R.P."/>
            <person name="Dyer P.S."/>
            <person name="Fillinger S."/>
            <person name="Fournier E."/>
            <person name="Gout L."/>
            <person name="Hahn M."/>
            <person name="Kohn L."/>
            <person name="Lapalu N."/>
            <person name="Plummer K.M."/>
            <person name="Pradier J.M."/>
            <person name="Quevillon E."/>
            <person name="Sharon A."/>
            <person name="Simon A."/>
            <person name="ten Have A."/>
            <person name="Tudzynski B."/>
            <person name="Tudzynski P."/>
            <person name="Wincker P."/>
            <person name="Andrew M."/>
            <person name="Anthouard V."/>
            <person name="Beever R.E."/>
            <person name="Beffa R."/>
            <person name="Benoit I."/>
            <person name="Bouzid O."/>
            <person name="Brault B."/>
            <person name="Chen Z."/>
            <person name="Choquer M."/>
            <person name="Collemare J."/>
            <person name="Cotton P."/>
            <person name="Danchin E.G."/>
            <person name="Da Silva C."/>
            <person name="Gautier A."/>
            <person name="Giraud C."/>
            <person name="Giraud T."/>
            <person name="Gonzalez C."/>
            <person name="Grossetete S."/>
            <person name="Guldener U."/>
            <person name="Henrissat B."/>
            <person name="Howlett B.J."/>
            <person name="Kodira C."/>
            <person name="Kretschmer M."/>
            <person name="Lappartient A."/>
            <person name="Leroch M."/>
            <person name="Levis C."/>
            <person name="Mauceli E."/>
            <person name="Neuveglise C."/>
            <person name="Oeser B."/>
            <person name="Pearson M."/>
            <person name="Poulain J."/>
            <person name="Poussereau N."/>
            <person name="Quesneville H."/>
            <person name="Rascle C."/>
            <person name="Schumacher J."/>
            <person name="Segurens B."/>
            <person name="Sexton A."/>
            <person name="Silva E."/>
            <person name="Sirven C."/>
            <person name="Soanes D.M."/>
            <person name="Talbot N.J."/>
            <person name="Templeton M."/>
            <person name="Yandava C."/>
            <person name="Yarden O."/>
            <person name="Zeng Q."/>
            <person name="Rollins J.A."/>
            <person name="Lebrun M.H."/>
            <person name="Dickman M."/>
        </authorList>
    </citation>
    <scope>NUCLEOTIDE SEQUENCE [LARGE SCALE GENOMIC DNA]</scope>
    <source>
        <strain evidence="2">T4</strain>
    </source>
</reference>
<dbReference type="EMBL" id="FQ790359">
    <property type="protein sequence ID" value="CCD56286.1"/>
    <property type="molecule type" value="Genomic_DNA"/>
</dbReference>
<sequence length="71" mass="8041">MDFTHRVGFFTSYQHSLEYAACSCSFSLVRLHSLWLVANPSSQDQLQAEVACVDVVENIEIQDTYIASPRD</sequence>
<accession>G2YX48</accession>
<protein>
    <submittedName>
        <fullName evidence="1">Uncharacterized protein</fullName>
    </submittedName>
</protein>
<proteinExistence type="predicted"/>
<dbReference type="InParanoid" id="G2YX48"/>
<dbReference type="AlphaFoldDB" id="G2YX48"/>
<organism evidence="1 2">
    <name type="scientific">Botryotinia fuckeliana (strain T4)</name>
    <name type="common">Noble rot fungus</name>
    <name type="synonym">Botrytis cinerea</name>
    <dbReference type="NCBI Taxonomy" id="999810"/>
    <lineage>
        <taxon>Eukaryota</taxon>
        <taxon>Fungi</taxon>
        <taxon>Dikarya</taxon>
        <taxon>Ascomycota</taxon>
        <taxon>Pezizomycotina</taxon>
        <taxon>Leotiomycetes</taxon>
        <taxon>Helotiales</taxon>
        <taxon>Sclerotiniaceae</taxon>
        <taxon>Botrytis</taxon>
    </lineage>
</organism>